<dbReference type="Gene3D" id="1.10.510.10">
    <property type="entry name" value="Transferase(Phosphotransferase) domain 1"/>
    <property type="match status" value="1"/>
</dbReference>
<dbReference type="PROSITE" id="PS00108">
    <property type="entry name" value="PROTEIN_KINASE_ST"/>
    <property type="match status" value="1"/>
</dbReference>
<comment type="catalytic activity">
    <reaction evidence="14">
        <text>L-seryl-[protein] + ATP = O-phospho-L-seryl-[protein] + ADP + H(+)</text>
        <dbReference type="Rhea" id="RHEA:17989"/>
        <dbReference type="Rhea" id="RHEA-COMP:9863"/>
        <dbReference type="Rhea" id="RHEA-COMP:11604"/>
        <dbReference type="ChEBI" id="CHEBI:15378"/>
        <dbReference type="ChEBI" id="CHEBI:29999"/>
        <dbReference type="ChEBI" id="CHEBI:30616"/>
        <dbReference type="ChEBI" id="CHEBI:83421"/>
        <dbReference type="ChEBI" id="CHEBI:456216"/>
        <dbReference type="EC" id="2.7.11.1"/>
    </reaction>
</comment>
<dbReference type="InterPro" id="IPR017441">
    <property type="entry name" value="Protein_kinase_ATP_BS"/>
</dbReference>
<dbReference type="Ensembl" id="ENSMUNT00000029020.1">
    <property type="protein sequence ID" value="ENSMUNP00000031494.1"/>
    <property type="gene ID" value="ENSMUNG00000013947.2"/>
</dbReference>
<dbReference type="AlphaFoldDB" id="A0A8V5HGK3"/>
<comment type="similarity">
    <text evidence="2">Belongs to the protein kinase superfamily. STE Ser/Thr protein kinase family. STE20 subfamily.</text>
</comment>
<keyword evidence="7" id="KW-0547">Nucleotide-binding</keyword>
<evidence type="ECO:0000256" key="10">
    <source>
        <dbReference type="ARBA" id="ARBA00022840"/>
    </source>
</evidence>
<feature type="compositionally biased region" description="Low complexity" evidence="15">
    <location>
        <begin position="350"/>
        <end position="370"/>
    </location>
</feature>
<dbReference type="InterPro" id="IPR008271">
    <property type="entry name" value="Ser/Thr_kinase_AS"/>
</dbReference>
<feature type="compositionally biased region" description="Basic and acidic residues" evidence="15">
    <location>
        <begin position="553"/>
        <end position="563"/>
    </location>
</feature>
<evidence type="ECO:0000256" key="12">
    <source>
        <dbReference type="ARBA" id="ARBA00023204"/>
    </source>
</evidence>
<dbReference type="PROSITE" id="PS50011">
    <property type="entry name" value="PROTEIN_KINASE_DOM"/>
    <property type="match status" value="1"/>
</dbReference>
<feature type="domain" description="Protein kinase" evidence="16">
    <location>
        <begin position="28"/>
        <end position="281"/>
    </location>
</feature>
<dbReference type="GO" id="GO:0051493">
    <property type="term" value="P:regulation of cytoskeleton organization"/>
    <property type="evidence" value="ECO:0007669"/>
    <property type="project" value="TreeGrafter"/>
</dbReference>
<dbReference type="GO" id="GO:0004674">
    <property type="term" value="F:protein serine/threonine kinase activity"/>
    <property type="evidence" value="ECO:0007669"/>
    <property type="project" value="UniProtKB-KW"/>
</dbReference>
<dbReference type="FunFam" id="1.10.510.10:FF:000030">
    <property type="entry name" value="Serine/threonine-protein kinase TAO2, putative"/>
    <property type="match status" value="1"/>
</dbReference>
<keyword evidence="9" id="KW-0418">Kinase</keyword>
<evidence type="ECO:0000256" key="13">
    <source>
        <dbReference type="ARBA" id="ARBA00047899"/>
    </source>
</evidence>
<evidence type="ECO:0000256" key="15">
    <source>
        <dbReference type="SAM" id="MobiDB-lite"/>
    </source>
</evidence>
<evidence type="ECO:0000256" key="11">
    <source>
        <dbReference type="ARBA" id="ARBA00023054"/>
    </source>
</evidence>
<dbReference type="GO" id="GO:0005524">
    <property type="term" value="F:ATP binding"/>
    <property type="evidence" value="ECO:0007669"/>
    <property type="project" value="UniProtKB-UniRule"/>
</dbReference>
<dbReference type="FunFam" id="3.30.200.20:FF:000029">
    <property type="entry name" value="Serine/threonine-protein kinase TAO2, putative"/>
    <property type="match status" value="1"/>
</dbReference>
<dbReference type="EC" id="2.7.11.1" evidence="3"/>
<evidence type="ECO:0000256" key="1">
    <source>
        <dbReference type="ARBA" id="ARBA00004496"/>
    </source>
</evidence>
<evidence type="ECO:0000256" key="6">
    <source>
        <dbReference type="ARBA" id="ARBA00022679"/>
    </source>
</evidence>
<dbReference type="InterPro" id="IPR011009">
    <property type="entry name" value="Kinase-like_dom_sf"/>
</dbReference>
<evidence type="ECO:0000259" key="16">
    <source>
        <dbReference type="PROSITE" id="PS50011"/>
    </source>
</evidence>
<dbReference type="SMART" id="SM00220">
    <property type="entry name" value="S_TKc"/>
    <property type="match status" value="1"/>
</dbReference>
<evidence type="ECO:0000256" key="14">
    <source>
        <dbReference type="ARBA" id="ARBA00048679"/>
    </source>
</evidence>
<dbReference type="GO" id="GO:0005737">
    <property type="term" value="C:cytoplasm"/>
    <property type="evidence" value="ECO:0007669"/>
    <property type="project" value="UniProtKB-SubCell"/>
</dbReference>
<keyword evidence="11" id="KW-0175">Coiled coil</keyword>
<feature type="region of interest" description="Disordered" evidence="15">
    <location>
        <begin position="543"/>
        <end position="563"/>
    </location>
</feature>
<dbReference type="Gene3D" id="3.30.200.20">
    <property type="entry name" value="Phosphorylase Kinase, domain 1"/>
    <property type="match status" value="1"/>
</dbReference>
<accession>A0A8V5HGK3</accession>
<organism evidence="17 18">
    <name type="scientific">Melopsittacus undulatus</name>
    <name type="common">Budgerigar</name>
    <name type="synonym">Psittacus undulatus</name>
    <dbReference type="NCBI Taxonomy" id="13146"/>
    <lineage>
        <taxon>Eukaryota</taxon>
        <taxon>Metazoa</taxon>
        <taxon>Chordata</taxon>
        <taxon>Craniata</taxon>
        <taxon>Vertebrata</taxon>
        <taxon>Euteleostomi</taxon>
        <taxon>Archelosauria</taxon>
        <taxon>Archosauria</taxon>
        <taxon>Dinosauria</taxon>
        <taxon>Saurischia</taxon>
        <taxon>Theropoda</taxon>
        <taxon>Coelurosauria</taxon>
        <taxon>Aves</taxon>
        <taxon>Neognathae</taxon>
        <taxon>Neoaves</taxon>
        <taxon>Telluraves</taxon>
        <taxon>Australaves</taxon>
        <taxon>Psittaciformes</taxon>
        <taxon>Psittaculidae</taxon>
        <taxon>Melopsittacus</taxon>
    </lineage>
</organism>
<keyword evidence="5" id="KW-0723">Serine/threonine-protein kinase</keyword>
<evidence type="ECO:0000256" key="7">
    <source>
        <dbReference type="ARBA" id="ARBA00022741"/>
    </source>
</evidence>
<proteinExistence type="inferred from homology"/>
<dbReference type="InterPro" id="IPR000719">
    <property type="entry name" value="Prot_kinase_dom"/>
</dbReference>
<evidence type="ECO:0000256" key="5">
    <source>
        <dbReference type="ARBA" id="ARBA00022527"/>
    </source>
</evidence>
<protein>
    <recommendedName>
        <fullName evidence="3">non-specific serine/threonine protein kinase</fullName>
        <ecNumber evidence="3">2.7.11.1</ecNumber>
    </recommendedName>
</protein>
<dbReference type="InterPro" id="IPR051234">
    <property type="entry name" value="TAO_STE20_kinase"/>
</dbReference>
<keyword evidence="12" id="KW-0234">DNA repair</keyword>
<keyword evidence="10" id="KW-0067">ATP-binding</keyword>
<reference evidence="17" key="2">
    <citation type="submission" date="2025-08" db="UniProtKB">
        <authorList>
            <consortium name="Ensembl"/>
        </authorList>
    </citation>
    <scope>IDENTIFICATION</scope>
</reference>
<gene>
    <name evidence="17" type="primary">LOC101872281</name>
</gene>
<dbReference type="PROSITE" id="PS00107">
    <property type="entry name" value="PROTEIN_KINASE_ATP"/>
    <property type="match status" value="1"/>
</dbReference>
<dbReference type="PANTHER" id="PTHR47167:SF8">
    <property type="entry name" value="SERINE_THREONINE-PROTEIN KINASE TAO1"/>
    <property type="match status" value="1"/>
</dbReference>
<dbReference type="Pfam" id="PF00069">
    <property type="entry name" value="Pkinase"/>
    <property type="match status" value="1"/>
</dbReference>
<evidence type="ECO:0000256" key="9">
    <source>
        <dbReference type="ARBA" id="ARBA00022777"/>
    </source>
</evidence>
<keyword evidence="6" id="KW-0808">Transferase</keyword>
<comment type="catalytic activity">
    <reaction evidence="13">
        <text>L-threonyl-[protein] + ATP = O-phospho-L-threonyl-[protein] + ADP + H(+)</text>
        <dbReference type="Rhea" id="RHEA:46608"/>
        <dbReference type="Rhea" id="RHEA-COMP:11060"/>
        <dbReference type="Rhea" id="RHEA-COMP:11605"/>
        <dbReference type="ChEBI" id="CHEBI:15378"/>
        <dbReference type="ChEBI" id="CHEBI:30013"/>
        <dbReference type="ChEBI" id="CHEBI:30616"/>
        <dbReference type="ChEBI" id="CHEBI:61977"/>
        <dbReference type="ChEBI" id="CHEBI:456216"/>
        <dbReference type="EC" id="2.7.11.1"/>
    </reaction>
</comment>
<dbReference type="GO" id="GO:0006281">
    <property type="term" value="P:DNA repair"/>
    <property type="evidence" value="ECO:0007669"/>
    <property type="project" value="UniProtKB-KW"/>
</dbReference>
<name>A0A8V5HGK3_MELUD</name>
<dbReference type="PANTHER" id="PTHR47167">
    <property type="entry name" value="SERINE/THREONINE-PROTEIN KINASE TAO1-LIKE PROTEIN"/>
    <property type="match status" value="1"/>
</dbReference>
<sequence>MPSTSRAGSLKDPEIAELFFKEDPEKLFTDLREIGHGSFGAVYFARDVRTNEVVAIKKMSYSGKQSNEKWQDIIKEVKFLQKIKHPNSIEYKGCYLREHTAWLVMEYCLGSASDLLEVHKKPLQEVEIAAITHGALQGLAYLHSHNMIHRDIKAGNILLTEPGQVKLADFGSASIASPANSFVGTPYWMAPEVILAMDEGQYDGKVDVWSLGITCIELAERKPPLFNMNAMSALYHIAQNESPTLQSNEWSDYFRNFVDSCLQKIPQDRPTSEELLKHMFVLRERPETVLIDLIQRTKDAVRELDNLQYRKMKKLLFQEAHNGPAVETQEEEEEQDHGVGRTGTVNSVGSNQSIPSMSISASSQSSSVNSLPDASDDKSELDMMEGDHTVMSNSSVIHLKPVSSGFIVGNFEGVKQGEDLVGTMTRTALTYFDSELREQMSGYKRMRRQHQKQLMALENKLKAEMDEHRLRLDKDLETQRNNFAAEMEKLIKKHQAAMEKEAKVMANEEKKFQQHIQAQQKKELNSFLESQKREYKLRKEQLKEELNENQSTPKKEKQEWLSKQKENIQHFQAEEEANLLRRQRQYLELECRRFKRRMLLGRHNLEQDLVREELNKRQTQKDLEHAMLLRQHESMQELEFRHLSTIQKMRCELIRLQHQTELTNQLEYNKRRERELRRKHVMEVRQQPKSLKVLRDVGALGLSCWYVSKCWGGKRDTSCSVLRKVLALTFAVLSWVSHAALVAAVADQNYRASVIEAFSVFIVSLHFIQRSPVVYSEVSEKGV</sequence>
<comment type="subcellular location">
    <subcellularLocation>
        <location evidence="1">Cytoplasm</location>
    </subcellularLocation>
</comment>
<evidence type="ECO:0000313" key="17">
    <source>
        <dbReference type="Ensembl" id="ENSMUNP00000031494.1"/>
    </source>
</evidence>
<evidence type="ECO:0000313" key="18">
    <source>
        <dbReference type="Proteomes" id="UP000694405"/>
    </source>
</evidence>
<reference evidence="17" key="3">
    <citation type="submission" date="2025-09" db="UniProtKB">
        <authorList>
            <consortium name="Ensembl"/>
        </authorList>
    </citation>
    <scope>IDENTIFICATION</scope>
</reference>
<dbReference type="SUPFAM" id="SSF56112">
    <property type="entry name" value="Protein kinase-like (PK-like)"/>
    <property type="match status" value="1"/>
</dbReference>
<evidence type="ECO:0000256" key="3">
    <source>
        <dbReference type="ARBA" id="ARBA00012513"/>
    </source>
</evidence>
<keyword evidence="18" id="KW-1185">Reference proteome</keyword>
<keyword evidence="4" id="KW-0963">Cytoplasm</keyword>
<evidence type="ECO:0000256" key="8">
    <source>
        <dbReference type="ARBA" id="ARBA00022763"/>
    </source>
</evidence>
<reference evidence="17" key="1">
    <citation type="submission" date="2020-03" db="EMBL/GenBank/DDBJ databases">
        <title>Melopsittacus undulatus (budgerigar) genome, bMelUnd1, maternal haplotype with Z.</title>
        <authorList>
            <person name="Gedman G."/>
            <person name="Mountcastle J."/>
            <person name="Haase B."/>
            <person name="Formenti G."/>
            <person name="Wright T."/>
            <person name="Apodaca J."/>
            <person name="Pelan S."/>
            <person name="Chow W."/>
            <person name="Rhie A."/>
            <person name="Howe K."/>
            <person name="Fedrigo O."/>
            <person name="Jarvis E.D."/>
        </authorList>
    </citation>
    <scope>NUCLEOTIDE SEQUENCE [LARGE SCALE GENOMIC DNA]</scope>
</reference>
<feature type="region of interest" description="Disordered" evidence="15">
    <location>
        <begin position="323"/>
        <end position="380"/>
    </location>
</feature>
<dbReference type="Proteomes" id="UP000694405">
    <property type="component" value="Chromosome 13"/>
</dbReference>
<keyword evidence="8" id="KW-0227">DNA damage</keyword>
<evidence type="ECO:0000256" key="4">
    <source>
        <dbReference type="ARBA" id="ARBA00022490"/>
    </source>
</evidence>
<evidence type="ECO:0000256" key="2">
    <source>
        <dbReference type="ARBA" id="ARBA00008874"/>
    </source>
</evidence>